<dbReference type="InterPro" id="IPR025993">
    <property type="entry name" value="Ceramide_glucosylTrfase"/>
</dbReference>
<keyword evidence="15" id="KW-0479">Metal-binding</keyword>
<evidence type="ECO:0000256" key="7">
    <source>
        <dbReference type="ARBA" id="ARBA00006739"/>
    </source>
</evidence>
<dbReference type="InterPro" id="IPR058240">
    <property type="entry name" value="rSAM_sf"/>
</dbReference>
<comment type="similarity">
    <text evidence="7">Belongs to the glycosyltransferase 2 family.</text>
</comment>
<evidence type="ECO:0000256" key="23">
    <source>
        <dbReference type="SAM" id="Phobius"/>
    </source>
</evidence>
<dbReference type="EMBL" id="LBMM01007930">
    <property type="protein sequence ID" value="KMQ89294.1"/>
    <property type="molecule type" value="Genomic_DNA"/>
</dbReference>
<keyword evidence="11" id="KW-0328">Glycosyltransferase</keyword>
<evidence type="ECO:0000256" key="3">
    <source>
        <dbReference type="ARBA" id="ARBA00003451"/>
    </source>
</evidence>
<keyword evidence="13" id="KW-0949">S-adenosyl-L-methionine</keyword>
<comment type="cofactor">
    <cofactor evidence="1">
        <name>Mg(2+)</name>
        <dbReference type="ChEBI" id="CHEBI:18420"/>
    </cofactor>
</comment>
<dbReference type="SFLD" id="SFLDS00029">
    <property type="entry name" value="Radical_SAM"/>
    <property type="match status" value="1"/>
</dbReference>
<dbReference type="Pfam" id="PF13506">
    <property type="entry name" value="Glyco_transf_21"/>
    <property type="match status" value="1"/>
</dbReference>
<comment type="pathway">
    <text evidence="6">Sphingolipid metabolism.</text>
</comment>
<proteinExistence type="inferred from homology"/>
<dbReference type="OrthoDB" id="1483400at2759"/>
<dbReference type="PaxDb" id="67767-A0A0J7KGC1"/>
<dbReference type="Pfam" id="PF04794">
    <property type="entry name" value="YdjC"/>
    <property type="match status" value="1"/>
</dbReference>
<evidence type="ECO:0000256" key="16">
    <source>
        <dbReference type="ARBA" id="ARBA00022801"/>
    </source>
</evidence>
<evidence type="ECO:0000256" key="17">
    <source>
        <dbReference type="ARBA" id="ARBA00022842"/>
    </source>
</evidence>
<comment type="function">
    <text evidence="3">Probably catalyzes the deacetylation of acetylated carbohydrates an important step in the degradation of oligosaccharides.</text>
</comment>
<keyword evidence="21 23" id="KW-0472">Membrane</keyword>
<dbReference type="GO" id="GO:0006665">
    <property type="term" value="P:sphingolipid metabolic process"/>
    <property type="evidence" value="ECO:0007669"/>
    <property type="project" value="UniProtKB-UniPathway"/>
</dbReference>
<protein>
    <recommendedName>
        <fullName evidence="10">Carbohydrate deacetylase</fullName>
        <ecNumber evidence="9">2.4.1.80</ecNumber>
    </recommendedName>
</protein>
<evidence type="ECO:0000313" key="25">
    <source>
        <dbReference type="EMBL" id="KMQ89294.1"/>
    </source>
</evidence>
<keyword evidence="17" id="KW-0460">Magnesium</keyword>
<dbReference type="SFLD" id="SFLDG01123">
    <property type="entry name" value="methyltransferase_(Class_B)"/>
    <property type="match status" value="1"/>
</dbReference>
<dbReference type="InterPro" id="IPR029044">
    <property type="entry name" value="Nucleotide-diphossugar_trans"/>
</dbReference>
<dbReference type="NCBIfam" id="TIGR03472">
    <property type="entry name" value="HpnI"/>
    <property type="match status" value="1"/>
</dbReference>
<feature type="transmembrane region" description="Helical" evidence="23">
    <location>
        <begin position="357"/>
        <end position="382"/>
    </location>
</feature>
<dbReference type="GO" id="GO:0016020">
    <property type="term" value="C:membrane"/>
    <property type="evidence" value="ECO:0007669"/>
    <property type="project" value="UniProtKB-SubCell"/>
</dbReference>
<dbReference type="InterPro" id="IPR007197">
    <property type="entry name" value="rSAM"/>
</dbReference>
<evidence type="ECO:0000256" key="18">
    <source>
        <dbReference type="ARBA" id="ARBA00022989"/>
    </source>
</evidence>
<dbReference type="InterPro" id="IPR006879">
    <property type="entry name" value="YdjC-like"/>
</dbReference>
<organism evidence="25 26">
    <name type="scientific">Lasius niger</name>
    <name type="common">Black garden ant</name>
    <dbReference type="NCBI Taxonomy" id="67767"/>
    <lineage>
        <taxon>Eukaryota</taxon>
        <taxon>Metazoa</taxon>
        <taxon>Ecdysozoa</taxon>
        <taxon>Arthropoda</taxon>
        <taxon>Hexapoda</taxon>
        <taxon>Insecta</taxon>
        <taxon>Pterygota</taxon>
        <taxon>Neoptera</taxon>
        <taxon>Endopterygota</taxon>
        <taxon>Hymenoptera</taxon>
        <taxon>Apocrita</taxon>
        <taxon>Aculeata</taxon>
        <taxon>Formicoidea</taxon>
        <taxon>Formicidae</taxon>
        <taxon>Formicinae</taxon>
        <taxon>Lasius</taxon>
        <taxon>Lasius</taxon>
    </lineage>
</organism>
<dbReference type="SMART" id="SM00729">
    <property type="entry name" value="Elp3"/>
    <property type="match status" value="1"/>
</dbReference>
<keyword evidence="12" id="KW-0808">Transferase</keyword>
<gene>
    <name evidence="25" type="ORF">RF55_11085</name>
</gene>
<dbReference type="SFLD" id="SFLDG01082">
    <property type="entry name" value="B12-binding_domain_containing"/>
    <property type="match status" value="1"/>
</dbReference>
<keyword evidence="18 23" id="KW-1133">Transmembrane helix</keyword>
<keyword evidence="22" id="KW-0119">Carbohydrate metabolism</keyword>
<dbReference type="SUPFAM" id="SSF88713">
    <property type="entry name" value="Glycoside hydrolase/deacetylase"/>
    <property type="match status" value="1"/>
</dbReference>
<evidence type="ECO:0000256" key="1">
    <source>
        <dbReference type="ARBA" id="ARBA00001946"/>
    </source>
</evidence>
<dbReference type="AlphaFoldDB" id="A0A0J7KGC1"/>
<evidence type="ECO:0000256" key="13">
    <source>
        <dbReference type="ARBA" id="ARBA00022691"/>
    </source>
</evidence>
<dbReference type="InterPro" id="IPR034466">
    <property type="entry name" value="Methyltransferase_Class_B"/>
</dbReference>
<dbReference type="SUPFAM" id="SSF102114">
    <property type="entry name" value="Radical SAM enzymes"/>
    <property type="match status" value="1"/>
</dbReference>
<dbReference type="Gene3D" id="3.20.20.70">
    <property type="entry name" value="Aldolase class I"/>
    <property type="match status" value="1"/>
</dbReference>
<dbReference type="InterPro" id="IPR013785">
    <property type="entry name" value="Aldolase_TIM"/>
</dbReference>
<comment type="caution">
    <text evidence="25">The sequence shown here is derived from an EMBL/GenBank/DDBJ whole genome shotgun (WGS) entry which is preliminary data.</text>
</comment>
<reference evidence="25 26" key="1">
    <citation type="submission" date="2015-04" db="EMBL/GenBank/DDBJ databases">
        <title>Lasius niger genome sequencing.</title>
        <authorList>
            <person name="Konorov E.A."/>
            <person name="Nikitin M.A."/>
            <person name="Kirill M.V."/>
            <person name="Chang P."/>
        </authorList>
    </citation>
    <scope>NUCLEOTIDE SEQUENCE [LARGE SCALE GENOMIC DNA]</scope>
    <source>
        <tissue evidence="25">Whole</tissue>
    </source>
</reference>
<sequence length="965" mass="109174">MFFSEHETTFWLSAISLFIALFGLLYSWISFFLLRNFQHKDKSLHPNLDLNAKNWPKLSVLKPLHGHIPLLEAALESLITQDYPDFEILFGVHHPKDHAIETVHKLQKKYPQKKIKLVISREKHGLNRKISNLINLAKEARADIFVIADADIHVPNYWLKYVVRTLERPETGLVTAPYVGLSANPTNLWQVFSRLGINSCFLPGVLVSRYLGRQDCFGATMALTRQKLQEIGGFQAIIDYVADDAKLARLVQERGDKVSLLPTLTLTSVTENSFSKLMMHELRWGRTTKSVQPLAYAASILQFSLVWASVAFFINPCALIALCFGFCLLSRWLNVVCLETTLLPKETYPKSFLGKGFYLFSLIFIIFLREWLSAVMIFLSFFGKKVKWAGHVMSARPIGKKKQKNKEIEASSLHFSETSLGNPLSLKAENRPPSLEGFDGGAGSRYQAKREVRSFWYPTWLAQPAALIDGARLIDAPPADISLAETLKEARKYELIILHTSVPSFPSDLKVAQKIREVNPTAILGMIGPKVAVAPKASLQQATAIDFVAGKEFDFTLQEIAKGLPLSEVQGIAWRDENGKIITNPPRPLLENMDDLPFVSKIYKDHLKIEDYFIGYLKHPYLSLYTGRGCKSRCTFCLWPQTVGGHVYRTRSPEHVAAEIKWAKENLPQVKEFFFDDDTFTDDLPRAETIAREMGKLGVIWSCNAKANVPYKSLKIFKENGLRLLLVGYESGNQQILHNIKKGMRIEVARQFTNDCHQLGIQIHGTFILGLPGETKETIQQTIRFAREINPHTIQVSLAAPYPGTFLYNQAKENGWLMAEGDKGLIDENGVQIAPLSYPHLSHQEIFDGVEEFYKKFYFRPKKILAILKEMVLDFEMLKRRLREDDFGMSVEVNEAIEQAHQEGILSTASLMIAGPAVEDALRRIKHLPNLNVGLHLVVIEGDSCLKLPEITDQKGWFGNHGVRL</sequence>
<feature type="non-terminal residue" evidence="25">
    <location>
        <position position="965"/>
    </location>
</feature>
<evidence type="ECO:0000256" key="21">
    <source>
        <dbReference type="ARBA" id="ARBA00023136"/>
    </source>
</evidence>
<dbReference type="Pfam" id="PF04055">
    <property type="entry name" value="Radical_SAM"/>
    <property type="match status" value="1"/>
</dbReference>
<dbReference type="Gene3D" id="3.20.20.370">
    <property type="entry name" value="Glycoside hydrolase/deacetylase"/>
    <property type="match status" value="1"/>
</dbReference>
<dbReference type="InterPro" id="IPR011330">
    <property type="entry name" value="Glyco_hydro/deAcase_b/a-brl"/>
</dbReference>
<keyword evidence="19" id="KW-0408">Iron</keyword>
<feature type="transmembrane region" description="Helical" evidence="23">
    <location>
        <begin position="319"/>
        <end position="337"/>
    </location>
</feature>
<evidence type="ECO:0000256" key="4">
    <source>
        <dbReference type="ARBA" id="ARBA00004141"/>
    </source>
</evidence>
<evidence type="ECO:0000313" key="26">
    <source>
        <dbReference type="Proteomes" id="UP000036403"/>
    </source>
</evidence>
<feature type="transmembrane region" description="Helical" evidence="23">
    <location>
        <begin position="293"/>
        <end position="313"/>
    </location>
</feature>
<evidence type="ECO:0000256" key="15">
    <source>
        <dbReference type="ARBA" id="ARBA00022723"/>
    </source>
</evidence>
<keyword evidence="26" id="KW-1185">Reference proteome</keyword>
<dbReference type="EC" id="2.4.1.80" evidence="9"/>
<dbReference type="InterPro" id="IPR051198">
    <property type="entry name" value="BchE-like"/>
</dbReference>
<evidence type="ECO:0000256" key="20">
    <source>
        <dbReference type="ARBA" id="ARBA00023014"/>
    </source>
</evidence>
<evidence type="ECO:0000256" key="2">
    <source>
        <dbReference type="ARBA" id="ARBA00001966"/>
    </source>
</evidence>
<keyword evidence="14 23" id="KW-0812">Transmembrane</keyword>
<keyword evidence="20" id="KW-0411">Iron-sulfur</keyword>
<name>A0A0J7KGC1_LASNI</name>
<comment type="pathway">
    <text evidence="5">Lipid metabolism; sphingolipid metabolism.</text>
</comment>
<dbReference type="GO" id="GO:0046872">
    <property type="term" value="F:metal ion binding"/>
    <property type="evidence" value="ECO:0007669"/>
    <property type="project" value="UniProtKB-KW"/>
</dbReference>
<dbReference type="InterPro" id="IPR006638">
    <property type="entry name" value="Elp3/MiaA/NifB-like_rSAM"/>
</dbReference>
<dbReference type="GO" id="GO:0008120">
    <property type="term" value="F:ceramide glucosyltransferase activity"/>
    <property type="evidence" value="ECO:0007669"/>
    <property type="project" value="UniProtKB-EC"/>
</dbReference>
<dbReference type="PANTHER" id="PTHR43409">
    <property type="entry name" value="ANAEROBIC MAGNESIUM-PROTOPORPHYRIN IX MONOMETHYL ESTER CYCLASE-RELATED"/>
    <property type="match status" value="1"/>
</dbReference>
<dbReference type="NCBIfam" id="TIGR03471">
    <property type="entry name" value="HpnJ"/>
    <property type="match status" value="1"/>
</dbReference>
<dbReference type="UniPathway" id="UPA00222"/>
<comment type="subcellular location">
    <subcellularLocation>
        <location evidence="4">Membrane</location>
        <topology evidence="4">Multi-pass membrane protein</topology>
    </subcellularLocation>
</comment>
<evidence type="ECO:0000256" key="8">
    <source>
        <dbReference type="ARBA" id="ARBA00008843"/>
    </source>
</evidence>
<evidence type="ECO:0000256" key="11">
    <source>
        <dbReference type="ARBA" id="ARBA00022676"/>
    </source>
</evidence>
<dbReference type="Gene3D" id="3.90.550.10">
    <property type="entry name" value="Spore Coat Polysaccharide Biosynthesis Protein SpsA, Chain A"/>
    <property type="match status" value="1"/>
</dbReference>
<evidence type="ECO:0000259" key="24">
    <source>
        <dbReference type="PROSITE" id="PS51918"/>
    </source>
</evidence>
<comment type="cofactor">
    <cofactor evidence="2">
        <name>[4Fe-4S] cluster</name>
        <dbReference type="ChEBI" id="CHEBI:49883"/>
    </cofactor>
</comment>
<dbReference type="InterPro" id="IPR017835">
    <property type="entry name" value="Hopen-assoc_HpnI"/>
</dbReference>
<dbReference type="GO" id="GO:0005829">
    <property type="term" value="C:cytosol"/>
    <property type="evidence" value="ECO:0007669"/>
    <property type="project" value="TreeGrafter"/>
</dbReference>
<dbReference type="STRING" id="67767.A0A0J7KGC1"/>
<dbReference type="PROSITE" id="PS51918">
    <property type="entry name" value="RADICAL_SAM"/>
    <property type="match status" value="1"/>
</dbReference>
<evidence type="ECO:0000256" key="22">
    <source>
        <dbReference type="ARBA" id="ARBA00023277"/>
    </source>
</evidence>
<feature type="transmembrane region" description="Helical" evidence="23">
    <location>
        <begin position="12"/>
        <end position="34"/>
    </location>
</feature>
<accession>A0A0J7KGC1</accession>
<dbReference type="GO" id="GO:0005975">
    <property type="term" value="P:carbohydrate metabolic process"/>
    <property type="evidence" value="ECO:0007669"/>
    <property type="project" value="InterPro"/>
</dbReference>
<dbReference type="SUPFAM" id="SSF53448">
    <property type="entry name" value="Nucleotide-diphospho-sugar transferases"/>
    <property type="match status" value="1"/>
</dbReference>
<evidence type="ECO:0000256" key="6">
    <source>
        <dbReference type="ARBA" id="ARBA00004991"/>
    </source>
</evidence>
<evidence type="ECO:0000256" key="19">
    <source>
        <dbReference type="ARBA" id="ARBA00023004"/>
    </source>
</evidence>
<feature type="domain" description="Radical SAM core" evidence="24">
    <location>
        <begin position="616"/>
        <end position="836"/>
    </location>
</feature>
<dbReference type="Proteomes" id="UP000036403">
    <property type="component" value="Unassembled WGS sequence"/>
</dbReference>
<dbReference type="GO" id="GO:0016787">
    <property type="term" value="F:hydrolase activity"/>
    <property type="evidence" value="ECO:0007669"/>
    <property type="project" value="UniProtKB-KW"/>
</dbReference>
<dbReference type="CDD" id="cd02520">
    <property type="entry name" value="Glucosylceramide_synthase"/>
    <property type="match status" value="1"/>
</dbReference>
<evidence type="ECO:0000256" key="9">
    <source>
        <dbReference type="ARBA" id="ARBA00012699"/>
    </source>
</evidence>
<dbReference type="PANTHER" id="PTHR43409:SF16">
    <property type="entry name" value="SLR0320 PROTEIN"/>
    <property type="match status" value="1"/>
</dbReference>
<evidence type="ECO:0000256" key="10">
    <source>
        <dbReference type="ARBA" id="ARBA00018477"/>
    </source>
</evidence>
<dbReference type="SFLD" id="SFLDF00404">
    <property type="entry name" value="hopanetetrol_cyclitol_ether_sy"/>
    <property type="match status" value="1"/>
</dbReference>
<dbReference type="InterPro" id="IPR017834">
    <property type="entry name" value="Hopanoid_synth-assoc_rSAM_HpnJ"/>
</dbReference>
<comment type="similarity">
    <text evidence="8">Belongs to the YdjC deacetylase family.</text>
</comment>
<evidence type="ECO:0000256" key="14">
    <source>
        <dbReference type="ARBA" id="ARBA00022692"/>
    </source>
</evidence>
<evidence type="ECO:0000256" key="5">
    <source>
        <dbReference type="ARBA" id="ARBA00004760"/>
    </source>
</evidence>
<evidence type="ECO:0000256" key="12">
    <source>
        <dbReference type="ARBA" id="ARBA00022679"/>
    </source>
</evidence>
<dbReference type="GO" id="GO:0051539">
    <property type="term" value="F:4 iron, 4 sulfur cluster binding"/>
    <property type="evidence" value="ECO:0007669"/>
    <property type="project" value="UniProtKB-KW"/>
</dbReference>
<keyword evidence="16" id="KW-0378">Hydrolase</keyword>